<dbReference type="Pfam" id="PF14550">
    <property type="entry name" value="Peptidase_S78_2"/>
    <property type="match status" value="1"/>
</dbReference>
<keyword evidence="4" id="KW-1185">Reference proteome</keyword>
<dbReference type="InterPro" id="IPR027924">
    <property type="entry name" value="XkdF"/>
</dbReference>
<evidence type="ECO:0000256" key="1">
    <source>
        <dbReference type="SAM" id="MobiDB-lite"/>
    </source>
</evidence>
<organism evidence="3 4">
    <name type="scientific">Desulforamulus aquiferis</name>
    <dbReference type="NCBI Taxonomy" id="1397668"/>
    <lineage>
        <taxon>Bacteria</taxon>
        <taxon>Bacillati</taxon>
        <taxon>Bacillota</taxon>
        <taxon>Clostridia</taxon>
        <taxon>Eubacteriales</taxon>
        <taxon>Peptococcaceae</taxon>
        <taxon>Desulforamulus</taxon>
    </lineage>
</organism>
<keyword evidence="3" id="KW-0378">Hydrolase</keyword>
<name>A0AAW7ZD22_9FIRM</name>
<keyword evidence="3" id="KW-0645">Protease</keyword>
<accession>A0AAW7ZD22</accession>
<comment type="caution">
    <text evidence="3">The sequence shown here is derived from an EMBL/GenBank/DDBJ whole genome shotgun (WGS) entry which is preliminary data.</text>
</comment>
<dbReference type="RefSeq" id="WP_304542279.1">
    <property type="nucleotide sequence ID" value="NZ_JARPTC010000010.1"/>
</dbReference>
<dbReference type="EMBL" id="JARPTC010000010">
    <property type="protein sequence ID" value="MDO7787134.1"/>
    <property type="molecule type" value="Genomic_DNA"/>
</dbReference>
<protein>
    <submittedName>
        <fullName evidence="3">XkdF-like putative serine protease domain-containing protein</fullName>
    </submittedName>
</protein>
<evidence type="ECO:0000259" key="2">
    <source>
        <dbReference type="Pfam" id="PF14550"/>
    </source>
</evidence>
<dbReference type="AlphaFoldDB" id="A0AAW7ZD22"/>
<sequence length="388" mass="43115">MARELTNVKITHVSYVDKGANQKKFFLTKAQDRPNIQKQIKILTKADDAQHLVYGVVYEPNVADAHGDIMTSAEIEKAAHGFMKDARNIDLQHNFEEGYGDVVESYIAPQDFEIGGEAITKGSWVMATKASDEVWEAIQKGEITGYSMAGIAETVEKQSEPSQEMRGFFATMKAFFTGEKIEKGAVKDKYERNRKSREFWAAQDALNSILFRWDQWDSGMETDSEKIKEALQDFVTIAEQVLVSDDIMKAIGQPPAEIQKAGKKISTANMGHIRTAHEALGKLIEQEEESDVKKEEIEKLVADGVAKALEPITKKLESVEKTEPTTDPVELKAEDVAKMVTDAVEKAVAPVTERLDAVEKARGISKQADGDPDPNQEPIKKHYLAGVL</sequence>
<reference evidence="3" key="2">
    <citation type="submission" date="2023-03" db="EMBL/GenBank/DDBJ databases">
        <authorList>
            <person name="Zhang Z."/>
        </authorList>
    </citation>
    <scope>NUCLEOTIDE SEQUENCE</scope>
    <source>
        <strain evidence="3">DSA</strain>
    </source>
</reference>
<dbReference type="GO" id="GO:0006508">
    <property type="term" value="P:proteolysis"/>
    <property type="evidence" value="ECO:0007669"/>
    <property type="project" value="UniProtKB-KW"/>
</dbReference>
<proteinExistence type="predicted"/>
<evidence type="ECO:0000313" key="3">
    <source>
        <dbReference type="EMBL" id="MDO7787134.1"/>
    </source>
</evidence>
<dbReference type="GO" id="GO:0008233">
    <property type="term" value="F:peptidase activity"/>
    <property type="evidence" value="ECO:0007669"/>
    <property type="project" value="UniProtKB-KW"/>
</dbReference>
<feature type="domain" description="Phage-like element PBSX protein XkdF" evidence="2">
    <location>
        <begin position="40"/>
        <end position="156"/>
    </location>
</feature>
<feature type="region of interest" description="Disordered" evidence="1">
    <location>
        <begin position="360"/>
        <end position="388"/>
    </location>
</feature>
<evidence type="ECO:0000313" key="4">
    <source>
        <dbReference type="Proteomes" id="UP001172911"/>
    </source>
</evidence>
<gene>
    <name evidence="3" type="ORF">P6N53_07880</name>
</gene>
<dbReference type="Proteomes" id="UP001172911">
    <property type="component" value="Unassembled WGS sequence"/>
</dbReference>
<reference evidence="3" key="1">
    <citation type="journal article" date="2023" name="J. Hazard. Mater.">
        <title>Anaerobic biodegradation of pyrene and benzo[a]pyrene by a new sulfate-reducing Desulforamulus aquiferis strain DSA.</title>
        <authorList>
            <person name="Zhang Z."/>
            <person name="Sun J."/>
            <person name="Gong X."/>
            <person name="Wang C."/>
            <person name="Wang H."/>
        </authorList>
    </citation>
    <scope>NUCLEOTIDE SEQUENCE</scope>
    <source>
        <strain evidence="3">DSA</strain>
    </source>
</reference>